<accession>A0A1B6NWF4</accession>
<reference evidence="1" key="1">
    <citation type="submission" date="2013-11" db="EMBL/GenBank/DDBJ databases">
        <title>Microbial diversity, functional groups and degradation webs in Northern and Southern Mediterranean and Red Sea marine crude oil polluted sites.</title>
        <authorList>
            <person name="Daffonchio D."/>
            <person name="Mapelli F."/>
            <person name="Ferrer M."/>
            <person name="Richter M."/>
            <person name="Cherif A."/>
            <person name="Malkawi H.I."/>
            <person name="Yakimov M.M."/>
            <person name="Abdel-Fattah Y.R."/>
            <person name="Blaghen M."/>
            <person name="Golyshin P.N."/>
            <person name="Kalogerakis N."/>
            <person name="Boon N."/>
            <person name="Magagnini M."/>
            <person name="Fava F."/>
        </authorList>
    </citation>
    <scope>NUCLEOTIDE SEQUENCE</scope>
</reference>
<name>A0A1B6NWF4_9ZZZZ</name>
<proteinExistence type="predicted"/>
<feature type="non-terminal residue" evidence="1">
    <location>
        <position position="1"/>
    </location>
</feature>
<gene>
    <name evidence="1" type="ORF">MGSAQ_000725</name>
</gene>
<organism evidence="1">
    <name type="scientific">marine sediment metagenome</name>
    <dbReference type="NCBI Taxonomy" id="412755"/>
    <lineage>
        <taxon>unclassified sequences</taxon>
        <taxon>metagenomes</taxon>
        <taxon>ecological metagenomes</taxon>
    </lineage>
</organism>
<dbReference type="EMBL" id="AYSL01000339">
    <property type="protein sequence ID" value="KTF07779.1"/>
    <property type="molecule type" value="Genomic_DNA"/>
</dbReference>
<dbReference type="AlphaFoldDB" id="A0A1B6NWF4"/>
<protein>
    <submittedName>
        <fullName evidence="1">Uncharacterized protein</fullName>
    </submittedName>
</protein>
<evidence type="ECO:0000313" key="1">
    <source>
        <dbReference type="EMBL" id="KTF07779.1"/>
    </source>
</evidence>
<sequence>KISPPEAHAYVVSEGCGTG</sequence>
<comment type="caution">
    <text evidence="1">The sequence shown here is derived from an EMBL/GenBank/DDBJ whole genome shotgun (WGS) entry which is preliminary data.</text>
</comment>